<feature type="compositionally biased region" description="Low complexity" evidence="1">
    <location>
        <begin position="50"/>
        <end position="63"/>
    </location>
</feature>
<evidence type="ECO:0000256" key="1">
    <source>
        <dbReference type="SAM" id="MobiDB-lite"/>
    </source>
</evidence>
<dbReference type="Proteomes" id="UP001056756">
    <property type="component" value="Chromosome"/>
</dbReference>
<reference evidence="2" key="1">
    <citation type="submission" date="2022-05" db="EMBL/GenBank/DDBJ databases">
        <title>Novel bacterial taxa in a minimal lignocellulolytic consortium and its capacity to transform plastics disclosed by genome-resolved metagenomics.</title>
        <authorList>
            <person name="Rodriguez C.A.D."/>
            <person name="Diaz-Garcia L."/>
            <person name="Herrera K."/>
            <person name="Tarazona N.A."/>
            <person name="Sproer C."/>
            <person name="Overmann J."/>
            <person name="Jimenez D.J."/>
        </authorList>
    </citation>
    <scope>NUCLEOTIDE SEQUENCE</scope>
    <source>
        <strain evidence="2">MAG5</strain>
    </source>
</reference>
<protein>
    <recommendedName>
        <fullName evidence="4">YtxH domain-containing protein</fullName>
    </recommendedName>
</protein>
<evidence type="ECO:0000313" key="3">
    <source>
        <dbReference type="Proteomes" id="UP001056756"/>
    </source>
</evidence>
<dbReference type="AlphaFoldDB" id="A0A9J6ZD98"/>
<sequence>MSSFIIGGVAGMVGAMYLMQRKPETAKAVTNMMSDVKNDMWNKAASSLFASGASGSSNSSKMDSSSEDKSQKNKQDHASNESLIKNIIENDPQLQSEFNEITKEPQTVKH</sequence>
<organism evidence="2 3">
    <name type="scientific">Candidatus Pristimantibacillus lignocellulolyticus</name>
    <dbReference type="NCBI Taxonomy" id="2994561"/>
    <lineage>
        <taxon>Bacteria</taxon>
        <taxon>Bacillati</taxon>
        <taxon>Bacillota</taxon>
        <taxon>Bacilli</taxon>
        <taxon>Bacillales</taxon>
        <taxon>Paenibacillaceae</taxon>
        <taxon>Candidatus Pristimantibacillus</taxon>
    </lineage>
</organism>
<evidence type="ECO:0000313" key="2">
    <source>
        <dbReference type="EMBL" id="URN94150.1"/>
    </source>
</evidence>
<dbReference type="KEGG" id="plig:NAG76_20370"/>
<evidence type="ECO:0008006" key="4">
    <source>
        <dbReference type="Google" id="ProtNLM"/>
    </source>
</evidence>
<feature type="region of interest" description="Disordered" evidence="1">
    <location>
        <begin position="50"/>
        <end position="110"/>
    </location>
</feature>
<accession>A0A9J6ZD98</accession>
<proteinExistence type="predicted"/>
<feature type="compositionally biased region" description="Basic and acidic residues" evidence="1">
    <location>
        <begin position="64"/>
        <end position="79"/>
    </location>
</feature>
<dbReference type="EMBL" id="CP097899">
    <property type="protein sequence ID" value="URN94150.1"/>
    <property type="molecule type" value="Genomic_DNA"/>
</dbReference>
<gene>
    <name evidence="2" type="ORF">NAG76_20370</name>
</gene>
<feature type="compositionally biased region" description="Basic and acidic residues" evidence="1">
    <location>
        <begin position="100"/>
        <end position="110"/>
    </location>
</feature>
<name>A0A9J6ZD98_9BACL</name>